<dbReference type="PANTHER" id="PTHR15704:SF7">
    <property type="entry name" value="SUPERKILLER COMPLEX PROTEIN 3"/>
    <property type="match status" value="1"/>
</dbReference>
<dbReference type="InterPro" id="IPR011990">
    <property type="entry name" value="TPR-like_helical_dom_sf"/>
</dbReference>
<keyword evidence="1" id="KW-0677">Repeat</keyword>
<dbReference type="GO" id="GO:0055087">
    <property type="term" value="C:Ski complex"/>
    <property type="evidence" value="ECO:0007669"/>
    <property type="project" value="InterPro"/>
</dbReference>
<dbReference type="GO" id="GO:0006888">
    <property type="term" value="P:endoplasmic reticulum to Golgi vesicle-mediated transport"/>
    <property type="evidence" value="ECO:0007669"/>
    <property type="project" value="InterPro"/>
</dbReference>
<reference evidence="4 5" key="1">
    <citation type="submission" date="2021-07" db="EMBL/GenBank/DDBJ databases">
        <title>The Aristolochia fimbriata genome: insights into angiosperm evolution, floral development and chemical biosynthesis.</title>
        <authorList>
            <person name="Jiao Y."/>
        </authorList>
    </citation>
    <scope>NUCLEOTIDE SEQUENCE [LARGE SCALE GENOMIC DNA]</scope>
    <source>
        <strain evidence="4">IBCAS-2021</strain>
        <tissue evidence="4">Leaf</tissue>
    </source>
</reference>
<keyword evidence="5" id="KW-1185">Reference proteome</keyword>
<feature type="repeat" description="TPR" evidence="3">
    <location>
        <begin position="162"/>
        <end position="195"/>
    </location>
</feature>
<sequence length="1283" mass="142986">MEEDRLRQLRKALDSDPDNPENHFNLGLLLWEESDNSNQLKDKAVEHFVVSARLNPNNGVAFRFLGHYYSRVSVDSQRAAKCYQRAVTINPDDYEAGEGLCDLLDVQGKQSLEVAICREASKKSPRAFWAFRRLGYMLVHQKKWSEAVQSLQYAIRGFPSCSDLWEALGLAYQRLGMFTAALKSYGRAIELENVSVFALVESGNILLMLGSFQKGVEQFQNALKVAPHNVAGQYGLASALLGLSKNSINSGACLWAASLLEEAADVAKASTCLAGNNSSVWKLLGDIELAYSKCFPWVSKDQNGGIDESSFTTSILEWKKKRLKAAIDANRSYQKALRLTPWQANIYNDVAITLEHISSQDVTDTSDHSNLDAWQLPEKMSLGALILEPGNSENWVVLSCLSNHKSLKQHALIRGLQLDLSLSVAWAYLGKLYRQEGERFLARQAFDLARSIDPSLALPWAGMSIDTHTGGSIAEAYESCLRAVQILPVPEFQLGLGKLALSSSQLLAPQVFGAIRQAVNQVPHYPESHNLNGLVYEARGEYQSAISVYRLAQYAYRCFSGSEQMSGVADASFNLARSLCVAGYALEAANECEVLKKEGLLDDKGLQVYAVALWKLGKTEQSLAMARNLAKSVSTMNQTSGLAATGLILKLLYCISGQISAASSILKVPRNLMHSVKITSILSVLVALDQSGQLQSFLPSDLSFVSSCEEITALHSLIATVKLVVDGSQNHLGIQSAVNFLRRILHTYPDSTLIRNQLGSLLLQREEWRSSHSASRCIVIKHPGHQIPKISTSGNEVIGSAAVACYASCATALKHTFATCADRCVQDTGILQQLQKWLHQEPWNHKSLYLIVLSFFQKAREEKFPPHLCDLMKRLVVIALSNEVYSRKDQHYQYQKFQLLLSASEICLRSGDHLGCVTYARDASQLSLPSCDIFFARLQLCRAYAIHEEFSKLKDEYMECVQLGTDKPIGWILLKYIECRYKLHNEENPINLGFERCLQDVGSARRKWMAISDVVSAQSFLWDQKFLQAEQVQAHACSLDVTESCLHLLHGLICLELARQRSGSEFLSLAVGSLTKAQEFSLISLPVVSVLLAQAEASLGARSKWEDYLRLEWFSWPAEMRPAELYFQMHLLAKQSKVAKHSSVESQQSPQKWILRAIHLNPSCVRNDIPIYEAEVGSAVKKEEAAHQHQFILHAALDIVQDLAWTTSAMFLKAMDRFNDLAVSVYVTAGHILSMHDDGIKSFFQEVHELYIKILVNPLYLPGSRITSSHFDTKVRALARKYL</sequence>
<dbReference type="Pfam" id="PF04628">
    <property type="entry name" value="Sedlin_N"/>
    <property type="match status" value="1"/>
</dbReference>
<feature type="repeat" description="TPR" evidence="3">
    <location>
        <begin position="423"/>
        <end position="456"/>
    </location>
</feature>
<feature type="repeat" description="TPR" evidence="3">
    <location>
        <begin position="196"/>
        <end position="229"/>
    </location>
</feature>
<organism evidence="4 5">
    <name type="scientific">Aristolochia fimbriata</name>
    <name type="common">White veined hardy Dutchman's pipe vine</name>
    <dbReference type="NCBI Taxonomy" id="158543"/>
    <lineage>
        <taxon>Eukaryota</taxon>
        <taxon>Viridiplantae</taxon>
        <taxon>Streptophyta</taxon>
        <taxon>Embryophyta</taxon>
        <taxon>Tracheophyta</taxon>
        <taxon>Spermatophyta</taxon>
        <taxon>Magnoliopsida</taxon>
        <taxon>Magnoliidae</taxon>
        <taxon>Piperales</taxon>
        <taxon>Aristolochiaceae</taxon>
        <taxon>Aristolochia</taxon>
    </lineage>
</organism>
<evidence type="ECO:0000313" key="4">
    <source>
        <dbReference type="EMBL" id="KAG9455553.1"/>
    </source>
</evidence>
<evidence type="ECO:0000256" key="3">
    <source>
        <dbReference type="PROSITE-ProRule" id="PRU00339"/>
    </source>
</evidence>
<accession>A0AAV7F7K9</accession>
<evidence type="ECO:0008006" key="6">
    <source>
        <dbReference type="Google" id="ProtNLM"/>
    </source>
</evidence>
<dbReference type="SMART" id="SM00028">
    <property type="entry name" value="TPR"/>
    <property type="match status" value="6"/>
</dbReference>
<dbReference type="Gene3D" id="3.30.450.70">
    <property type="match status" value="1"/>
</dbReference>
<dbReference type="InterPro" id="IPR019734">
    <property type="entry name" value="TPR_rpt"/>
</dbReference>
<keyword evidence="2 3" id="KW-0802">TPR repeat</keyword>
<evidence type="ECO:0000256" key="2">
    <source>
        <dbReference type="ARBA" id="ARBA00022803"/>
    </source>
</evidence>
<dbReference type="InterPro" id="IPR039226">
    <property type="entry name" value="Ski3/TTC37"/>
</dbReference>
<proteinExistence type="predicted"/>
<dbReference type="GO" id="GO:0006401">
    <property type="term" value="P:RNA catabolic process"/>
    <property type="evidence" value="ECO:0007669"/>
    <property type="project" value="InterPro"/>
</dbReference>
<evidence type="ECO:0000313" key="5">
    <source>
        <dbReference type="Proteomes" id="UP000825729"/>
    </source>
</evidence>
<dbReference type="Proteomes" id="UP000825729">
    <property type="component" value="Unassembled WGS sequence"/>
</dbReference>
<dbReference type="EMBL" id="JAINDJ010000002">
    <property type="protein sequence ID" value="KAG9455553.1"/>
    <property type="molecule type" value="Genomic_DNA"/>
</dbReference>
<dbReference type="InterPro" id="IPR011012">
    <property type="entry name" value="Longin-like_dom_sf"/>
</dbReference>
<dbReference type="PROSITE" id="PS50005">
    <property type="entry name" value="TPR"/>
    <property type="match status" value="3"/>
</dbReference>
<dbReference type="SUPFAM" id="SSF81901">
    <property type="entry name" value="HCP-like"/>
    <property type="match status" value="1"/>
</dbReference>
<dbReference type="CDD" id="cd14825">
    <property type="entry name" value="TRAPPC2_sedlin"/>
    <property type="match status" value="1"/>
</dbReference>
<comment type="caution">
    <text evidence="4">The sequence shown here is derived from an EMBL/GenBank/DDBJ whole genome shotgun (WGS) entry which is preliminary data.</text>
</comment>
<dbReference type="Pfam" id="PF13432">
    <property type="entry name" value="TPR_16"/>
    <property type="match status" value="1"/>
</dbReference>
<name>A0AAV7F7K9_ARIFI</name>
<dbReference type="InterPro" id="IPR006722">
    <property type="entry name" value="Sedlin"/>
</dbReference>
<protein>
    <recommendedName>
        <fullName evidence="6">Tetratricopeptide repeat protein SKI3</fullName>
    </recommendedName>
</protein>
<gene>
    <name evidence="4" type="ORF">H6P81_000061</name>
</gene>
<dbReference type="SUPFAM" id="SSF48452">
    <property type="entry name" value="TPR-like"/>
    <property type="match status" value="3"/>
</dbReference>
<dbReference type="PANTHER" id="PTHR15704">
    <property type="entry name" value="SUPERKILLER 3 PROTEIN-RELATED"/>
    <property type="match status" value="1"/>
</dbReference>
<dbReference type="SUPFAM" id="SSF64356">
    <property type="entry name" value="SNARE-like"/>
    <property type="match status" value="1"/>
</dbReference>
<evidence type="ECO:0000256" key="1">
    <source>
        <dbReference type="ARBA" id="ARBA00022737"/>
    </source>
</evidence>
<dbReference type="Gene3D" id="1.25.40.10">
    <property type="entry name" value="Tetratricopeptide repeat domain"/>
    <property type="match status" value="3"/>
</dbReference>